<sequence>MGGLLIPPAGSGDPAGGTARASAPGLERDLIMTDADFNRVRQLIYQRAGIVLAEHKREMVYSRLARRLRLHRLTRFTDYLARLERQPEAREWEAFTNALTTNLTAFFREAHHFPLLASHVQSRGGPVRVWCAAASTGEEPYSIAMTLSETLGAHAREARVLATDIDTDALTRAREAVYPLEQVLKLPDERRKRFFLRGGGTRAGLARIRPELMSMVEFRPLNLLAPSWPIEGPFDAIFCRNVMIYFDKETQARILDRFVPLLKPDGLLFAGHSENFSYISQAFRLRGQTVYELADSASSRAASRR</sequence>
<dbReference type="Pfam" id="PF03705">
    <property type="entry name" value="CheR_N"/>
    <property type="match status" value="1"/>
</dbReference>
<dbReference type="InterPro" id="IPR050903">
    <property type="entry name" value="Bact_Chemotaxis_MeTrfase"/>
</dbReference>
<organism evidence="8 9">
    <name type="scientific">Modicisalibacter tunisiensis</name>
    <dbReference type="NCBI Taxonomy" id="390637"/>
    <lineage>
        <taxon>Bacteria</taxon>
        <taxon>Pseudomonadati</taxon>
        <taxon>Pseudomonadota</taxon>
        <taxon>Gammaproteobacteria</taxon>
        <taxon>Oceanospirillales</taxon>
        <taxon>Halomonadaceae</taxon>
        <taxon>Modicisalibacter</taxon>
    </lineage>
</organism>
<dbReference type="InterPro" id="IPR029063">
    <property type="entry name" value="SAM-dependent_MTases_sf"/>
</dbReference>
<dbReference type="SMART" id="SM00138">
    <property type="entry name" value="MeTrc"/>
    <property type="match status" value="1"/>
</dbReference>
<dbReference type="PROSITE" id="PS50123">
    <property type="entry name" value="CHER"/>
    <property type="match status" value="1"/>
</dbReference>
<feature type="domain" description="CheR-type methyltransferase" evidence="7">
    <location>
        <begin position="25"/>
        <end position="296"/>
    </location>
</feature>
<evidence type="ECO:0000259" key="7">
    <source>
        <dbReference type="PROSITE" id="PS50123"/>
    </source>
</evidence>
<dbReference type="InterPro" id="IPR022642">
    <property type="entry name" value="CheR_C"/>
</dbReference>
<proteinExistence type="predicted"/>
<dbReference type="EMBL" id="JAGXFD010000001">
    <property type="protein sequence ID" value="MBZ9568316.1"/>
    <property type="molecule type" value="Genomic_DNA"/>
</dbReference>
<dbReference type="InterPro" id="IPR000780">
    <property type="entry name" value="CheR_MeTrfase"/>
</dbReference>
<dbReference type="Pfam" id="PF01739">
    <property type="entry name" value="CheR"/>
    <property type="match status" value="1"/>
</dbReference>
<evidence type="ECO:0000256" key="5">
    <source>
        <dbReference type="PIRNR" id="PIRNR000410"/>
    </source>
</evidence>
<keyword evidence="4 5" id="KW-0949">S-adenosyl-L-methionine</keyword>
<accession>A0ABS7X326</accession>
<dbReference type="CDD" id="cd02440">
    <property type="entry name" value="AdoMet_MTases"/>
    <property type="match status" value="1"/>
</dbReference>
<dbReference type="Proteomes" id="UP001319883">
    <property type="component" value="Unassembled WGS sequence"/>
</dbReference>
<comment type="function">
    <text evidence="5">Methylation of the membrane-bound methyl-accepting chemotaxis proteins (MCP) to form gamma-glutamyl methyl ester residues in MCP.</text>
</comment>
<comment type="catalytic activity">
    <reaction evidence="1 5">
        <text>L-glutamyl-[protein] + S-adenosyl-L-methionine = [protein]-L-glutamate 5-O-methyl ester + S-adenosyl-L-homocysteine</text>
        <dbReference type="Rhea" id="RHEA:24452"/>
        <dbReference type="Rhea" id="RHEA-COMP:10208"/>
        <dbReference type="Rhea" id="RHEA-COMP:10311"/>
        <dbReference type="ChEBI" id="CHEBI:29973"/>
        <dbReference type="ChEBI" id="CHEBI:57856"/>
        <dbReference type="ChEBI" id="CHEBI:59789"/>
        <dbReference type="ChEBI" id="CHEBI:82795"/>
        <dbReference type="EC" id="2.1.1.80"/>
    </reaction>
</comment>
<dbReference type="SUPFAM" id="SSF47757">
    <property type="entry name" value="Chemotaxis receptor methyltransferase CheR, N-terminal domain"/>
    <property type="match status" value="1"/>
</dbReference>
<dbReference type="PANTHER" id="PTHR24422:SF19">
    <property type="entry name" value="CHEMOTAXIS PROTEIN METHYLTRANSFERASE"/>
    <property type="match status" value="1"/>
</dbReference>
<evidence type="ECO:0000256" key="1">
    <source>
        <dbReference type="ARBA" id="ARBA00001541"/>
    </source>
</evidence>
<evidence type="ECO:0000256" key="3">
    <source>
        <dbReference type="ARBA" id="ARBA00022679"/>
    </source>
</evidence>
<dbReference type="Gene3D" id="1.10.155.10">
    <property type="entry name" value="Chemotaxis receptor methyltransferase CheR, N-terminal domain"/>
    <property type="match status" value="1"/>
</dbReference>
<feature type="region of interest" description="Disordered" evidence="6">
    <location>
        <begin position="1"/>
        <end position="22"/>
    </location>
</feature>
<evidence type="ECO:0000256" key="4">
    <source>
        <dbReference type="ARBA" id="ARBA00022691"/>
    </source>
</evidence>
<keyword evidence="3 5" id="KW-0808">Transferase</keyword>
<evidence type="ECO:0000256" key="6">
    <source>
        <dbReference type="SAM" id="MobiDB-lite"/>
    </source>
</evidence>
<dbReference type="InterPro" id="IPR022641">
    <property type="entry name" value="CheR_N"/>
</dbReference>
<evidence type="ECO:0000256" key="2">
    <source>
        <dbReference type="ARBA" id="ARBA00022603"/>
    </source>
</evidence>
<evidence type="ECO:0000313" key="9">
    <source>
        <dbReference type="Proteomes" id="UP001319883"/>
    </source>
</evidence>
<evidence type="ECO:0000313" key="8">
    <source>
        <dbReference type="EMBL" id="MBZ9568316.1"/>
    </source>
</evidence>
<reference evidence="8 9" key="1">
    <citation type="submission" date="2021-05" db="EMBL/GenBank/DDBJ databases">
        <title>Petroleum and Energy Research Collection (APPE): ex situ preservation of microbial diversity associated with the oil industry and exploitation of its biotechnological potential.</title>
        <authorList>
            <person name="Paixao C.T.M."/>
            <person name="Gomes M.B."/>
            <person name="Oliveira V.M."/>
        </authorList>
    </citation>
    <scope>NUCLEOTIDE SEQUENCE [LARGE SCALE GENOMIC DNA]</scope>
    <source>
        <strain evidence="8 9">LIT2</strain>
    </source>
</reference>
<comment type="caution">
    <text evidence="8">The sequence shown here is derived from an EMBL/GenBank/DDBJ whole genome shotgun (WGS) entry which is preliminary data.</text>
</comment>
<dbReference type="PIRSF" id="PIRSF000410">
    <property type="entry name" value="CheR"/>
    <property type="match status" value="1"/>
</dbReference>
<dbReference type="InterPro" id="IPR036804">
    <property type="entry name" value="CheR_N_sf"/>
</dbReference>
<keyword evidence="9" id="KW-1185">Reference proteome</keyword>
<dbReference type="EC" id="2.1.1.80" evidence="5"/>
<dbReference type="InterPro" id="IPR026024">
    <property type="entry name" value="Chemotaxis_MeTrfase_CheR"/>
</dbReference>
<keyword evidence="2 5" id="KW-0489">Methyltransferase</keyword>
<name>A0ABS7X326_9GAMM</name>
<dbReference type="SUPFAM" id="SSF53335">
    <property type="entry name" value="S-adenosyl-L-methionine-dependent methyltransferases"/>
    <property type="match status" value="1"/>
</dbReference>
<dbReference type="Gene3D" id="3.40.50.150">
    <property type="entry name" value="Vaccinia Virus protein VP39"/>
    <property type="match status" value="1"/>
</dbReference>
<gene>
    <name evidence="8" type="ORF">KGQ91_11615</name>
</gene>
<dbReference type="PRINTS" id="PR00996">
    <property type="entry name" value="CHERMTFRASE"/>
</dbReference>
<protein>
    <recommendedName>
        <fullName evidence="5">Chemotaxis protein methyltransferase</fullName>
        <ecNumber evidence="5">2.1.1.80</ecNumber>
    </recommendedName>
</protein>
<dbReference type="PANTHER" id="PTHR24422">
    <property type="entry name" value="CHEMOTAXIS PROTEIN METHYLTRANSFERASE"/>
    <property type="match status" value="1"/>
</dbReference>